<dbReference type="GO" id="GO:0005737">
    <property type="term" value="C:cytoplasm"/>
    <property type="evidence" value="ECO:0007669"/>
    <property type="project" value="TreeGrafter"/>
</dbReference>
<dbReference type="InterPro" id="IPR011422">
    <property type="entry name" value="BRAP2/ETP1_RRM"/>
</dbReference>
<evidence type="ECO:0000256" key="3">
    <source>
        <dbReference type="ARBA" id="ARBA00022833"/>
    </source>
</evidence>
<dbReference type="SMART" id="SM00184">
    <property type="entry name" value="RING"/>
    <property type="match status" value="1"/>
</dbReference>
<dbReference type="InterPro" id="IPR047243">
    <property type="entry name" value="RING-H2_BRAP2"/>
</dbReference>
<keyword evidence="3" id="KW-0862">Zinc</keyword>
<dbReference type="Pfam" id="PF07576">
    <property type="entry name" value="BRAP2"/>
    <property type="match status" value="1"/>
</dbReference>
<feature type="region of interest" description="Disordered" evidence="6">
    <location>
        <begin position="54"/>
        <end position="101"/>
    </location>
</feature>
<dbReference type="InterPro" id="IPR013083">
    <property type="entry name" value="Znf_RING/FYVE/PHD"/>
</dbReference>
<evidence type="ECO:0000259" key="8">
    <source>
        <dbReference type="PROSITE" id="PS50271"/>
    </source>
</evidence>
<keyword evidence="2 4" id="KW-0863">Zinc-finger</keyword>
<dbReference type="Pfam" id="PF13639">
    <property type="entry name" value="zf-RING_2"/>
    <property type="match status" value="1"/>
</dbReference>
<dbReference type="Proteomes" id="UP000492821">
    <property type="component" value="Unassembled WGS sequence"/>
</dbReference>
<proteinExistence type="predicted"/>
<dbReference type="GO" id="GO:0008270">
    <property type="term" value="F:zinc ion binding"/>
    <property type="evidence" value="ECO:0007669"/>
    <property type="project" value="UniProtKB-KW"/>
</dbReference>
<dbReference type="GO" id="GO:0061630">
    <property type="term" value="F:ubiquitin protein ligase activity"/>
    <property type="evidence" value="ECO:0007669"/>
    <property type="project" value="TreeGrafter"/>
</dbReference>
<dbReference type="WBParaSite" id="Pan_g12026.t2">
    <property type="protein sequence ID" value="Pan_g12026.t2"/>
    <property type="gene ID" value="Pan_g12026"/>
</dbReference>
<evidence type="ECO:0000313" key="10">
    <source>
        <dbReference type="WBParaSite" id="Pan_g12026.t2"/>
    </source>
</evidence>
<feature type="region of interest" description="Disordered" evidence="6">
    <location>
        <begin position="118"/>
        <end position="149"/>
    </location>
</feature>
<feature type="coiled-coil region" evidence="5">
    <location>
        <begin position="460"/>
        <end position="536"/>
    </location>
</feature>
<dbReference type="Gene3D" id="3.30.40.10">
    <property type="entry name" value="Zinc/RING finger domain, C3HC4 (zinc finger)"/>
    <property type="match status" value="2"/>
</dbReference>
<sequence length="607" mass="67592">MQSIVPIHVTLELAPGAPRINFNCQCDDGYSNLLAHHPTDLRCVVSKMKSSSSSIASSSVSGGGGKRSATAPTPAGTQPPTLSPSAPRATPKIPPTQENCLGRRQYADVVVETFQALPEEERKKRESSAASSSSAPASSRSESIEPNGPNKMAYFFGNPAVEKTTGILHFYRSPLDSNLQSENCSMLLMTGVPAYLTCTEIINFLKPGDGLAEMKIIRDSKPNQYMVLLKFKSYKSAMEFYATKNGQDFGSFEEETCTLLFVERLETTMAESGGSLPRDDLTELPTCAVCLERLDDSVVSILCNHPFHVACLERWTDTRCPVCRCNQVPDEVDIQTCSSCTKTQDLWMCLICGNIGCGRYAEAHAFKHFETTGHCFTLQIGGNLVWDYAGDNYVHRIVQNAHDGKLVEVQGGRSDAEKQTNKIDDMQLEYSVLLTQQLDTQRRFFEDKLKSVETSMNSFRDKTVTEIEHLRLDLDEAKHDNARLKTMLESTKQSKESIEKKLAAAHTKIQKLQKELAEERDLAASVRADKEVLQRQREDLVWKNNIEIKDLREQLHDLMMHFEAKATIEDGVGGSLLTEDELQSSSFGIAQPSTPTSSHKRKNKKKK</sequence>
<feature type="compositionally biased region" description="Low complexity" evidence="6">
    <location>
        <begin position="67"/>
        <end position="80"/>
    </location>
</feature>
<dbReference type="GO" id="GO:0016567">
    <property type="term" value="P:protein ubiquitination"/>
    <property type="evidence" value="ECO:0007669"/>
    <property type="project" value="TreeGrafter"/>
</dbReference>
<evidence type="ECO:0000256" key="2">
    <source>
        <dbReference type="ARBA" id="ARBA00022771"/>
    </source>
</evidence>
<feature type="compositionally biased region" description="Basic residues" evidence="6">
    <location>
        <begin position="598"/>
        <end position="607"/>
    </location>
</feature>
<keyword evidence="5" id="KW-0175">Coiled coil</keyword>
<dbReference type="CDD" id="cd16457">
    <property type="entry name" value="RING-H2_BRAP2"/>
    <property type="match status" value="1"/>
</dbReference>
<dbReference type="InterPro" id="IPR001607">
    <property type="entry name" value="Znf_UBP"/>
</dbReference>
<dbReference type="SMART" id="SM00290">
    <property type="entry name" value="ZnF_UBP"/>
    <property type="match status" value="1"/>
</dbReference>
<feature type="domain" description="RING-type" evidence="7">
    <location>
        <begin position="287"/>
        <end position="324"/>
    </location>
</feature>
<reference evidence="10" key="2">
    <citation type="submission" date="2020-10" db="UniProtKB">
        <authorList>
            <consortium name="WormBaseParasite"/>
        </authorList>
    </citation>
    <scope>IDENTIFICATION</scope>
</reference>
<evidence type="ECO:0000256" key="5">
    <source>
        <dbReference type="SAM" id="Coils"/>
    </source>
</evidence>
<dbReference type="PANTHER" id="PTHR24007">
    <property type="entry name" value="BRCA1-ASSOCIATED PROTEIN"/>
    <property type="match status" value="1"/>
</dbReference>
<keyword evidence="1" id="KW-0479">Metal-binding</keyword>
<protein>
    <submittedName>
        <fullName evidence="10">BRCA1-associated protein</fullName>
    </submittedName>
</protein>
<name>A0A7E4ZQV8_PANRE</name>
<evidence type="ECO:0000313" key="9">
    <source>
        <dbReference type="Proteomes" id="UP000492821"/>
    </source>
</evidence>
<dbReference type="GO" id="GO:0007265">
    <property type="term" value="P:Ras protein signal transduction"/>
    <property type="evidence" value="ECO:0007669"/>
    <property type="project" value="TreeGrafter"/>
</dbReference>
<evidence type="ECO:0000256" key="1">
    <source>
        <dbReference type="ARBA" id="ARBA00022723"/>
    </source>
</evidence>
<evidence type="ECO:0000256" key="4">
    <source>
        <dbReference type="PROSITE-ProRule" id="PRU00502"/>
    </source>
</evidence>
<organism evidence="9 10">
    <name type="scientific">Panagrellus redivivus</name>
    <name type="common">Microworm</name>
    <dbReference type="NCBI Taxonomy" id="6233"/>
    <lineage>
        <taxon>Eukaryota</taxon>
        <taxon>Metazoa</taxon>
        <taxon>Ecdysozoa</taxon>
        <taxon>Nematoda</taxon>
        <taxon>Chromadorea</taxon>
        <taxon>Rhabditida</taxon>
        <taxon>Tylenchina</taxon>
        <taxon>Panagrolaimomorpha</taxon>
        <taxon>Panagrolaimoidea</taxon>
        <taxon>Panagrolaimidae</taxon>
        <taxon>Panagrellus</taxon>
    </lineage>
</organism>
<feature type="compositionally biased region" description="Polar residues" evidence="6">
    <location>
        <begin position="583"/>
        <end position="597"/>
    </location>
</feature>
<dbReference type="AlphaFoldDB" id="A0A7E4ZQV8"/>
<dbReference type="SUPFAM" id="SSF57850">
    <property type="entry name" value="RING/U-box"/>
    <property type="match status" value="2"/>
</dbReference>
<feature type="compositionally biased region" description="Low complexity" evidence="6">
    <location>
        <begin position="128"/>
        <end position="141"/>
    </location>
</feature>
<feature type="region of interest" description="Disordered" evidence="6">
    <location>
        <begin position="583"/>
        <end position="607"/>
    </location>
</feature>
<evidence type="ECO:0000256" key="6">
    <source>
        <dbReference type="SAM" id="MobiDB-lite"/>
    </source>
</evidence>
<accession>A0A7E4ZQV8</accession>
<dbReference type="PROSITE" id="PS50089">
    <property type="entry name" value="ZF_RING_2"/>
    <property type="match status" value="1"/>
</dbReference>
<dbReference type="PANTHER" id="PTHR24007:SF7">
    <property type="entry name" value="BRCA1-ASSOCIATED PROTEIN"/>
    <property type="match status" value="1"/>
</dbReference>
<feature type="domain" description="UBP-type" evidence="8">
    <location>
        <begin position="318"/>
        <end position="413"/>
    </location>
</feature>
<dbReference type="PROSITE" id="PS50271">
    <property type="entry name" value="ZF_UBP"/>
    <property type="match status" value="1"/>
</dbReference>
<dbReference type="Pfam" id="PF02148">
    <property type="entry name" value="zf-UBP"/>
    <property type="match status" value="1"/>
</dbReference>
<dbReference type="InterPro" id="IPR001841">
    <property type="entry name" value="Znf_RING"/>
</dbReference>
<reference evidence="9" key="1">
    <citation type="journal article" date="2013" name="Genetics">
        <title>The draft genome and transcriptome of Panagrellus redivivus are shaped by the harsh demands of a free-living lifestyle.</title>
        <authorList>
            <person name="Srinivasan J."/>
            <person name="Dillman A.R."/>
            <person name="Macchietto M.G."/>
            <person name="Heikkinen L."/>
            <person name="Lakso M."/>
            <person name="Fracchia K.M."/>
            <person name="Antoshechkin I."/>
            <person name="Mortazavi A."/>
            <person name="Wong G."/>
            <person name="Sternberg P.W."/>
        </authorList>
    </citation>
    <scope>NUCLEOTIDE SEQUENCE [LARGE SCALE GENOMIC DNA]</scope>
    <source>
        <strain evidence="9">MT8872</strain>
    </source>
</reference>
<keyword evidence="9" id="KW-1185">Reference proteome</keyword>
<evidence type="ECO:0000259" key="7">
    <source>
        <dbReference type="PROSITE" id="PS50089"/>
    </source>
</evidence>